<keyword evidence="4" id="KW-1185">Reference proteome</keyword>
<keyword evidence="1" id="KW-0472">Membrane</keyword>
<keyword evidence="1" id="KW-0812">Transmembrane</keyword>
<keyword evidence="1" id="KW-1133">Transmembrane helix</keyword>
<protein>
    <submittedName>
        <fullName evidence="3">Phospholipase</fullName>
    </submittedName>
</protein>
<organism evidence="3 4">
    <name type="scientific">Fictibacillus aquaticus</name>
    <dbReference type="NCBI Taxonomy" id="2021314"/>
    <lineage>
        <taxon>Bacteria</taxon>
        <taxon>Bacillati</taxon>
        <taxon>Bacillota</taxon>
        <taxon>Bacilli</taxon>
        <taxon>Bacillales</taxon>
        <taxon>Fictibacillaceae</taxon>
        <taxon>Fictibacillus</taxon>
    </lineage>
</organism>
<accession>A0A235FAE7</accession>
<dbReference type="SUPFAM" id="SSF53474">
    <property type="entry name" value="alpha/beta-Hydrolases"/>
    <property type="match status" value="1"/>
</dbReference>
<dbReference type="Gene3D" id="3.40.50.1820">
    <property type="entry name" value="alpha/beta hydrolase"/>
    <property type="match status" value="1"/>
</dbReference>
<name>A0A235FAE7_9BACL</name>
<dbReference type="EMBL" id="NOII01000002">
    <property type="protein sequence ID" value="OYD58278.1"/>
    <property type="molecule type" value="Genomic_DNA"/>
</dbReference>
<evidence type="ECO:0000256" key="1">
    <source>
        <dbReference type="SAM" id="Phobius"/>
    </source>
</evidence>
<feature type="domain" description="Serine aminopeptidase S33" evidence="2">
    <location>
        <begin position="10"/>
        <end position="244"/>
    </location>
</feature>
<evidence type="ECO:0000313" key="3">
    <source>
        <dbReference type="EMBL" id="OYD58278.1"/>
    </source>
</evidence>
<dbReference type="PANTHER" id="PTHR11614">
    <property type="entry name" value="PHOSPHOLIPASE-RELATED"/>
    <property type="match status" value="1"/>
</dbReference>
<evidence type="ECO:0000259" key="2">
    <source>
        <dbReference type="Pfam" id="PF12146"/>
    </source>
</evidence>
<dbReference type="Proteomes" id="UP000215059">
    <property type="component" value="Unassembled WGS sequence"/>
</dbReference>
<dbReference type="AlphaFoldDB" id="A0A235FAE7"/>
<gene>
    <name evidence="3" type="ORF">CGZ90_10385</name>
</gene>
<evidence type="ECO:0000313" key="4">
    <source>
        <dbReference type="Proteomes" id="UP000215059"/>
    </source>
</evidence>
<dbReference type="RefSeq" id="WP_094252419.1">
    <property type="nucleotide sequence ID" value="NZ_JBHLXL010000001.1"/>
</dbReference>
<dbReference type="Pfam" id="PF12146">
    <property type="entry name" value="Hydrolase_4"/>
    <property type="match status" value="1"/>
</dbReference>
<dbReference type="InterPro" id="IPR022742">
    <property type="entry name" value="Hydrolase_4"/>
</dbReference>
<dbReference type="OrthoDB" id="9806902at2"/>
<comment type="caution">
    <text evidence="3">The sequence shown here is derived from an EMBL/GenBank/DDBJ whole genome shotgun (WGS) entry which is preliminary data.</text>
</comment>
<proteinExistence type="predicted"/>
<reference evidence="3 4" key="1">
    <citation type="submission" date="2017-07" db="EMBL/GenBank/DDBJ databases">
        <title>Fictibacillus sp. nov. GDSW-R2A3 Genome sequencing and assembly.</title>
        <authorList>
            <person name="Mayilraj S."/>
        </authorList>
    </citation>
    <scope>NUCLEOTIDE SEQUENCE [LARGE SCALE GENOMIC DNA]</scope>
    <source>
        <strain evidence="3 4">GDSW-R2A3</strain>
    </source>
</reference>
<dbReference type="InterPro" id="IPR051044">
    <property type="entry name" value="MAG_DAG_Lipase"/>
</dbReference>
<sequence length="260" mass="29432">MWTWNSNAEQIKGTVVLVHGAGEYHRRYEWVISKLNESGYHCVMGDLPGQGTTTRRRGHIDAFDDYIETIEGWVYTAAGFGLPVFLFGHSMGGLAVIRTLMEKKMPVRAVALSSPCLGLVNPPSKGKEALSLVLNKIAPSVKFATNLPAGSGTRSEEMRLRDEGDVLLVKKVSVRWYRELTLAIKTAIEGYRKFPDVPLLVMQAGNDLIVDKYSVRQWFSAIDLSERSYKEFPELYHEVLNEPEREDVYSYLENYLKLHS</sequence>
<dbReference type="InterPro" id="IPR029058">
    <property type="entry name" value="AB_hydrolase_fold"/>
</dbReference>
<feature type="transmembrane region" description="Helical" evidence="1">
    <location>
        <begin position="73"/>
        <end position="97"/>
    </location>
</feature>